<reference evidence="1 2" key="1">
    <citation type="submission" date="2018-02" db="EMBL/GenBank/DDBJ databases">
        <title>Acetobacter orientalis genome.</title>
        <authorList>
            <person name="Nakashima N."/>
            <person name="Tamura T."/>
        </authorList>
    </citation>
    <scope>NUCLEOTIDE SEQUENCE [LARGE SCALE GENOMIC DNA]</scope>
    <source>
        <strain evidence="1 2">FAN1</strain>
    </source>
</reference>
<organism evidence="1 2">
    <name type="scientific">Acetobacter orientalis</name>
    <dbReference type="NCBI Taxonomy" id="146474"/>
    <lineage>
        <taxon>Bacteria</taxon>
        <taxon>Pseudomonadati</taxon>
        <taxon>Pseudomonadota</taxon>
        <taxon>Alphaproteobacteria</taxon>
        <taxon>Acetobacterales</taxon>
        <taxon>Acetobacteraceae</taxon>
        <taxon>Acetobacter</taxon>
    </lineage>
</organism>
<protein>
    <recommendedName>
        <fullName evidence="3">Tail fiber protein</fullName>
    </recommendedName>
</protein>
<evidence type="ECO:0000313" key="2">
    <source>
        <dbReference type="Proteomes" id="UP000270034"/>
    </source>
</evidence>
<dbReference type="KEGG" id="aot:AcetOri_orf04481"/>
<name>A0A2Z5ZLU9_9PROT</name>
<dbReference type="EMBL" id="AP018515">
    <property type="protein sequence ID" value="BBC81309.1"/>
    <property type="molecule type" value="Genomic_DNA"/>
</dbReference>
<evidence type="ECO:0008006" key="3">
    <source>
        <dbReference type="Google" id="ProtNLM"/>
    </source>
</evidence>
<sequence>MGSGRGDPWLMDRQIVYPAQIPLDSDQLNAQRNAYVALGQLAAMAYGWSTVSASGFACTPGSGLALVIAPGSLLAPGVVDASAYGTLAAISSALVRQYGSRDPVTLDVPGAGATYTVYVTPATVDGDDTVLPFYNAADPSVTYAGADNSGNTAPTVRQDVAQLGIGTSVPADAYPLWTVTVPAGTTSIAADMIAQADGAPFYDTIPQLQAAKQDALGYTPVQQGGGPSQTAGKICIGEDSTGIGGIRYALMNGSALTDQGFILRSYAPNPAVGDTAFTNIYYAGGVGHVWAAISDRIYGSLAWYSDVTTVQTNLTTALAAQSDTNADVQTQIGKSVSGVPQLSTDAQGVKLVYAAGSTSPDGTARPQFYYNGGNAFLATEVDVATLSSRLTSEIATRSDQVSDLNTQVGNRIVGLAGSGFITVQSLVVDQTSQNLTLNLGNGVVAQEYAQVQTGVINDSPAFGWWKKTRLPDGSWLLEQEYVVTGLKGNAAHKFPMAFASSPALTLTCSNDTGTSNQHKSIFPNYLQGTLTASGVTLDVFYYDNANGSCALSGDFILSVRAVGPVAS</sequence>
<proteinExistence type="predicted"/>
<dbReference type="AlphaFoldDB" id="A0A2Z5ZLU9"/>
<evidence type="ECO:0000313" key="1">
    <source>
        <dbReference type="EMBL" id="BBC81309.1"/>
    </source>
</evidence>
<dbReference type="Proteomes" id="UP000270034">
    <property type="component" value="Chromosome"/>
</dbReference>
<accession>A0A2Z5ZLU9</accession>
<gene>
    <name evidence="1" type="ORF">AcetOrient_orf04481</name>
</gene>